<name>A0A843XI16_COLES</name>
<organism evidence="2 3">
    <name type="scientific">Colocasia esculenta</name>
    <name type="common">Wild taro</name>
    <name type="synonym">Arum esculentum</name>
    <dbReference type="NCBI Taxonomy" id="4460"/>
    <lineage>
        <taxon>Eukaryota</taxon>
        <taxon>Viridiplantae</taxon>
        <taxon>Streptophyta</taxon>
        <taxon>Embryophyta</taxon>
        <taxon>Tracheophyta</taxon>
        <taxon>Spermatophyta</taxon>
        <taxon>Magnoliopsida</taxon>
        <taxon>Liliopsida</taxon>
        <taxon>Araceae</taxon>
        <taxon>Aroideae</taxon>
        <taxon>Colocasieae</taxon>
        <taxon>Colocasia</taxon>
    </lineage>
</organism>
<evidence type="ECO:0000313" key="3">
    <source>
        <dbReference type="Proteomes" id="UP000652761"/>
    </source>
</evidence>
<feature type="region of interest" description="Disordered" evidence="1">
    <location>
        <begin position="60"/>
        <end position="82"/>
    </location>
</feature>
<gene>
    <name evidence="2" type="ORF">Taro_052224</name>
</gene>
<reference evidence="2" key="1">
    <citation type="submission" date="2017-07" db="EMBL/GenBank/DDBJ databases">
        <title>Taro Niue Genome Assembly and Annotation.</title>
        <authorList>
            <person name="Atibalentja N."/>
            <person name="Keating K."/>
            <person name="Fields C.J."/>
        </authorList>
    </citation>
    <scope>NUCLEOTIDE SEQUENCE</scope>
    <source>
        <strain evidence="2">Niue_2</strain>
        <tissue evidence="2">Leaf</tissue>
    </source>
</reference>
<accession>A0A843XI16</accession>
<sequence length="140" mass="15676">MQDSCGEEKVALGGPGQGGEDRWQPGSHSLDGLQPGVDEEGLLGNLCHRWVTGPWQERSQAAKRNWATHPEKNVQTSGSVSYATHNQKLRHELERCPTFHKLFDHTHKRKGEDDYVSESARTIAETYDKTMADRHAEGTP</sequence>
<evidence type="ECO:0000313" key="2">
    <source>
        <dbReference type="EMBL" id="MQM19224.1"/>
    </source>
</evidence>
<keyword evidence="3" id="KW-1185">Reference proteome</keyword>
<feature type="compositionally biased region" description="Basic and acidic residues" evidence="1">
    <location>
        <begin position="1"/>
        <end position="10"/>
    </location>
</feature>
<dbReference type="Proteomes" id="UP000652761">
    <property type="component" value="Unassembled WGS sequence"/>
</dbReference>
<feature type="compositionally biased region" description="Polar residues" evidence="1">
    <location>
        <begin position="73"/>
        <end position="82"/>
    </location>
</feature>
<comment type="caution">
    <text evidence="2">The sequence shown here is derived from an EMBL/GenBank/DDBJ whole genome shotgun (WGS) entry which is preliminary data.</text>
</comment>
<dbReference type="AlphaFoldDB" id="A0A843XI16"/>
<protein>
    <submittedName>
        <fullName evidence="2">Uncharacterized protein</fullName>
    </submittedName>
</protein>
<dbReference type="Pfam" id="PF03004">
    <property type="entry name" value="Transposase_24"/>
    <property type="match status" value="1"/>
</dbReference>
<dbReference type="EMBL" id="NMUH01008758">
    <property type="protein sequence ID" value="MQM19224.1"/>
    <property type="molecule type" value="Genomic_DNA"/>
</dbReference>
<feature type="region of interest" description="Disordered" evidence="1">
    <location>
        <begin position="1"/>
        <end position="38"/>
    </location>
</feature>
<evidence type="ECO:0000256" key="1">
    <source>
        <dbReference type="SAM" id="MobiDB-lite"/>
    </source>
</evidence>
<dbReference type="OrthoDB" id="651362at2759"/>
<proteinExistence type="predicted"/>
<dbReference type="InterPro" id="IPR004252">
    <property type="entry name" value="Probable_transposase_24"/>
</dbReference>